<evidence type="ECO:0000256" key="2">
    <source>
        <dbReference type="ARBA" id="ARBA00023145"/>
    </source>
</evidence>
<dbReference type="Proteomes" id="UP001142374">
    <property type="component" value="Unassembled WGS sequence"/>
</dbReference>
<dbReference type="RefSeq" id="WP_168091374.1">
    <property type="nucleotide sequence ID" value="NZ_JAATER010000021.1"/>
</dbReference>
<evidence type="ECO:0000259" key="5">
    <source>
        <dbReference type="Pfam" id="PF12588"/>
    </source>
</evidence>
<dbReference type="PANTHER" id="PTHR10067:SF9">
    <property type="entry name" value="PHOSPHATIDYLSERINE DECARBOXYLASE FAMILY PROTEIN (AFU_ORTHOLOGUE AFUA_7G01730)"/>
    <property type="match status" value="1"/>
</dbReference>
<keyword evidence="7" id="KW-1185">Reference proteome</keyword>
<evidence type="ECO:0000256" key="4">
    <source>
        <dbReference type="ARBA" id="ARBA00023317"/>
    </source>
</evidence>
<keyword evidence="3" id="KW-0456">Lyase</keyword>
<dbReference type="GO" id="GO:0006646">
    <property type="term" value="P:phosphatidylethanolamine biosynthetic process"/>
    <property type="evidence" value="ECO:0007669"/>
    <property type="project" value="TreeGrafter"/>
</dbReference>
<dbReference type="PANTHER" id="PTHR10067">
    <property type="entry name" value="PHOSPHATIDYLSERINE DECARBOXYLASE"/>
    <property type="match status" value="1"/>
</dbReference>
<protein>
    <submittedName>
        <fullName evidence="6">Phosphatidylserine decarboxylase family protein</fullName>
    </submittedName>
</protein>
<dbReference type="EMBL" id="JANIID010000006">
    <property type="protein sequence ID" value="MCQ8770077.1"/>
    <property type="molecule type" value="Genomic_DNA"/>
</dbReference>
<comment type="caution">
    <text evidence="6">The sequence shown here is derived from an EMBL/GenBank/DDBJ whole genome shotgun (WGS) entry which is preliminary data.</text>
</comment>
<dbReference type="InterPro" id="IPR022237">
    <property type="entry name" value="PsiD-like"/>
</dbReference>
<organism evidence="6 7">
    <name type="scientific">Streptomyces telluris</name>
    <dbReference type="NCBI Taxonomy" id="2720021"/>
    <lineage>
        <taxon>Bacteria</taxon>
        <taxon>Bacillati</taxon>
        <taxon>Actinomycetota</taxon>
        <taxon>Actinomycetes</taxon>
        <taxon>Kitasatosporales</taxon>
        <taxon>Streptomycetaceae</taxon>
        <taxon>Streptomyces</taxon>
    </lineage>
</organism>
<keyword evidence="2" id="KW-0865">Zymogen</keyword>
<sequence length="428" mass="47896">MAAVVTAQELHARYQGTFGRVGGYLPRNPLAIDEFQRGLAQRAADLKDDLDPAVREFAEMVHSDGVVRMYVSQMLQEVPEEHRHVRSVDELIQHLNVVVGWAPSYNRDPLKQIFLPMSALFGYMRLTPSGAVVFRNQAFGERIDAILGKWCTYLNSAESAHVLNTRDWFSQPAVELNRLYEYECWDHRGQEHWGFPSFNAFFHRAVKKDFRPVAGKDDPSVIVASNDGTVYNVQRDVPRSADFWLKGQPYSLENMLYGPECRSEYVSAFVGGDVYQAFLSVNSYHRWHVPVDGTIEHLEIVKGYPFSHVESASPDPTTFSHSQGYQANISTRGLAFIRTGSELGHRMVCAVVIGMEEVSSISWAPGVEVGATVTRGQELGWFSYGGSSMALVFQQGVVDEFTVPVTNPGLHPDDGPTVFVNSQIARAR</sequence>
<name>A0A9X2LFT1_9ACTN</name>
<proteinExistence type="predicted"/>
<evidence type="ECO:0000313" key="6">
    <source>
        <dbReference type="EMBL" id="MCQ8770077.1"/>
    </source>
</evidence>
<feature type="domain" description="L-tryptophan decarboxylase PsiD-like" evidence="5">
    <location>
        <begin position="52"/>
        <end position="175"/>
    </location>
</feature>
<accession>A0A9X2LFT1</accession>
<reference evidence="6" key="1">
    <citation type="submission" date="2022-06" db="EMBL/GenBank/DDBJ databases">
        <title>WGS of actinobacteria.</title>
        <authorList>
            <person name="Thawai C."/>
        </authorList>
    </citation>
    <scope>NUCLEOTIDE SEQUENCE</scope>
    <source>
        <strain evidence="6">AA8</strain>
    </source>
</reference>
<dbReference type="GO" id="GO:0004609">
    <property type="term" value="F:phosphatidylserine decarboxylase activity"/>
    <property type="evidence" value="ECO:0007669"/>
    <property type="project" value="InterPro"/>
</dbReference>
<evidence type="ECO:0000256" key="3">
    <source>
        <dbReference type="ARBA" id="ARBA00023239"/>
    </source>
</evidence>
<dbReference type="Pfam" id="PF02666">
    <property type="entry name" value="PS_Dcarbxylase"/>
    <property type="match status" value="1"/>
</dbReference>
<dbReference type="AlphaFoldDB" id="A0A9X2LFT1"/>
<evidence type="ECO:0000256" key="1">
    <source>
        <dbReference type="ARBA" id="ARBA00022793"/>
    </source>
</evidence>
<dbReference type="Pfam" id="PF12588">
    <property type="entry name" value="PSDC"/>
    <property type="match status" value="1"/>
</dbReference>
<dbReference type="InterPro" id="IPR003817">
    <property type="entry name" value="PS_Dcarbxylase"/>
</dbReference>
<keyword evidence="4" id="KW-0670">Pyruvate</keyword>
<gene>
    <name evidence="6" type="ORF">NQU55_09840</name>
</gene>
<evidence type="ECO:0000313" key="7">
    <source>
        <dbReference type="Proteomes" id="UP001142374"/>
    </source>
</evidence>
<keyword evidence="1" id="KW-0210">Decarboxylase</keyword>